<reference evidence="3" key="2">
    <citation type="submission" date="2015-06" db="UniProtKB">
        <authorList>
            <consortium name="EnsemblProtists"/>
        </authorList>
    </citation>
    <scope>IDENTIFICATION</scope>
    <source>
        <strain evidence="3">Pr102</strain>
    </source>
</reference>
<dbReference type="EnsemblProtists" id="Phyra82480">
    <property type="protein sequence ID" value="Phyra82480"/>
    <property type="gene ID" value="Phyra82480"/>
</dbReference>
<reference evidence="4" key="1">
    <citation type="journal article" date="2006" name="Science">
        <title>Phytophthora genome sequences uncover evolutionary origins and mechanisms of pathogenesis.</title>
        <authorList>
            <person name="Tyler B.M."/>
            <person name="Tripathy S."/>
            <person name="Zhang X."/>
            <person name="Dehal P."/>
            <person name="Jiang R.H."/>
            <person name="Aerts A."/>
            <person name="Arredondo F.D."/>
            <person name="Baxter L."/>
            <person name="Bensasson D."/>
            <person name="Beynon J.L."/>
            <person name="Chapman J."/>
            <person name="Damasceno C.M."/>
            <person name="Dorrance A.E."/>
            <person name="Dou D."/>
            <person name="Dickerman A.W."/>
            <person name="Dubchak I.L."/>
            <person name="Garbelotto M."/>
            <person name="Gijzen M."/>
            <person name="Gordon S.G."/>
            <person name="Govers F."/>
            <person name="Grunwald N.J."/>
            <person name="Huang W."/>
            <person name="Ivors K.L."/>
            <person name="Jones R.W."/>
            <person name="Kamoun S."/>
            <person name="Krampis K."/>
            <person name="Lamour K.H."/>
            <person name="Lee M.K."/>
            <person name="McDonald W.H."/>
            <person name="Medina M."/>
            <person name="Meijer H.J."/>
            <person name="Nordberg E.K."/>
            <person name="Maclean D.J."/>
            <person name="Ospina-Giraldo M.D."/>
            <person name="Morris P.F."/>
            <person name="Phuntumart V."/>
            <person name="Putnam N.H."/>
            <person name="Rash S."/>
            <person name="Rose J.K."/>
            <person name="Sakihama Y."/>
            <person name="Salamov A.A."/>
            <person name="Savidor A."/>
            <person name="Scheuring C.F."/>
            <person name="Smith B.M."/>
            <person name="Sobral B.W."/>
            <person name="Terry A."/>
            <person name="Torto-Alalibo T.A."/>
            <person name="Win J."/>
            <person name="Xu Z."/>
            <person name="Zhang H."/>
            <person name="Grigoriev I.V."/>
            <person name="Rokhsar D.S."/>
            <person name="Boore J.L."/>
        </authorList>
    </citation>
    <scope>NUCLEOTIDE SEQUENCE [LARGE SCALE GENOMIC DNA]</scope>
    <source>
        <strain evidence="4">Pr102</strain>
    </source>
</reference>
<dbReference type="AlphaFoldDB" id="H3GXW7"/>
<sequence>MRHNILHILVLGFAALASLASAQSSSGSTSATIVAHNSTTPAPGSLYKTQCEICRDTGDCSDASSGAPGHYCHEYKYSFEEEKLACCCSTSSTCSSYDSQYRCTCDPKVGQAFGVYAGVGSLIGLVVSVAIFMAIRRRRMQHHRGGHQPVDFVQQPVFVQNYPQQGYAEGACVQPVYNQRGNGQPAYM</sequence>
<dbReference type="STRING" id="164328.H3GXW7"/>
<dbReference type="eggNOG" id="ENOG502S5PK">
    <property type="taxonomic scope" value="Eukaryota"/>
</dbReference>
<evidence type="ECO:0000313" key="3">
    <source>
        <dbReference type="EnsemblProtists" id="Phyra82480"/>
    </source>
</evidence>
<evidence type="ECO:0008006" key="5">
    <source>
        <dbReference type="Google" id="ProtNLM"/>
    </source>
</evidence>
<dbReference type="Proteomes" id="UP000005238">
    <property type="component" value="Unassembled WGS sequence"/>
</dbReference>
<keyword evidence="1" id="KW-0472">Membrane</keyword>
<dbReference type="HOGENOM" id="CLU_1443664_0_0_1"/>
<dbReference type="VEuPathDB" id="FungiDB:KRP22_12745"/>
<dbReference type="VEuPathDB" id="FungiDB:KRP23_8182"/>
<protein>
    <recommendedName>
        <fullName evidence="5">EGF-like domain-containing protein</fullName>
    </recommendedName>
</protein>
<keyword evidence="4" id="KW-1185">Reference proteome</keyword>
<keyword evidence="1" id="KW-1133">Transmembrane helix</keyword>
<evidence type="ECO:0000313" key="4">
    <source>
        <dbReference type="Proteomes" id="UP000005238"/>
    </source>
</evidence>
<dbReference type="EMBL" id="DS566069">
    <property type="status" value="NOT_ANNOTATED_CDS"/>
    <property type="molecule type" value="Genomic_DNA"/>
</dbReference>
<keyword evidence="1" id="KW-0812">Transmembrane</keyword>
<dbReference type="CDD" id="cd12087">
    <property type="entry name" value="TM_EGFR-like"/>
    <property type="match status" value="1"/>
</dbReference>
<organism evidence="3 4">
    <name type="scientific">Phytophthora ramorum</name>
    <name type="common">Sudden oak death agent</name>
    <dbReference type="NCBI Taxonomy" id="164328"/>
    <lineage>
        <taxon>Eukaryota</taxon>
        <taxon>Sar</taxon>
        <taxon>Stramenopiles</taxon>
        <taxon>Oomycota</taxon>
        <taxon>Peronosporomycetes</taxon>
        <taxon>Peronosporales</taxon>
        <taxon>Peronosporaceae</taxon>
        <taxon>Phytophthora</taxon>
    </lineage>
</organism>
<evidence type="ECO:0000256" key="2">
    <source>
        <dbReference type="SAM" id="SignalP"/>
    </source>
</evidence>
<accession>H3GXW7</accession>
<name>H3GXW7_PHYRM</name>
<proteinExistence type="predicted"/>
<feature type="transmembrane region" description="Helical" evidence="1">
    <location>
        <begin position="113"/>
        <end position="135"/>
    </location>
</feature>
<feature type="chain" id="PRO_5003586189" description="EGF-like domain-containing protein" evidence="2">
    <location>
        <begin position="23"/>
        <end position="188"/>
    </location>
</feature>
<evidence type="ECO:0000256" key="1">
    <source>
        <dbReference type="SAM" id="Phobius"/>
    </source>
</evidence>
<dbReference type="InParanoid" id="H3GXW7"/>
<feature type="signal peptide" evidence="2">
    <location>
        <begin position="1"/>
        <end position="22"/>
    </location>
</feature>
<keyword evidence="2" id="KW-0732">Signal</keyword>